<dbReference type="Pfam" id="PF03780">
    <property type="entry name" value="Asp23"/>
    <property type="match status" value="1"/>
</dbReference>
<gene>
    <name evidence="2" type="ORF">SAMN04488559_11733</name>
</gene>
<dbReference type="OrthoDB" id="9793465at2"/>
<evidence type="ECO:0000313" key="2">
    <source>
        <dbReference type="EMBL" id="SES01529.1"/>
    </source>
</evidence>
<reference evidence="2 3" key="1">
    <citation type="submission" date="2016-10" db="EMBL/GenBank/DDBJ databases">
        <authorList>
            <person name="de Groot N.N."/>
        </authorList>
    </citation>
    <scope>NUCLEOTIDE SEQUENCE [LARGE SCALE GENOMIC DNA]</scope>
    <source>
        <strain evidence="2 3">DSM 13760</strain>
    </source>
</reference>
<dbReference type="PANTHER" id="PTHR34297:SF1">
    <property type="entry name" value="ASP23_GLS24 FAMILY ENVELOPE STRESS RESPONSE PROTEIN"/>
    <property type="match status" value="1"/>
</dbReference>
<protein>
    <submittedName>
        <fullName evidence="2">PadR family transcriptional regulator, regulatory protein PadR</fullName>
    </submittedName>
</protein>
<organism evidence="2 3">
    <name type="scientific">Isobaculum melis</name>
    <dbReference type="NCBI Taxonomy" id="142588"/>
    <lineage>
        <taxon>Bacteria</taxon>
        <taxon>Bacillati</taxon>
        <taxon>Bacillota</taxon>
        <taxon>Bacilli</taxon>
        <taxon>Lactobacillales</taxon>
        <taxon>Carnobacteriaceae</taxon>
        <taxon>Isobaculum</taxon>
    </lineage>
</organism>
<accession>A0A1H9TWP0</accession>
<proteinExistence type="inferred from homology"/>
<comment type="similarity">
    <text evidence="1">Belongs to the asp23 family.</text>
</comment>
<dbReference type="EMBL" id="FOHA01000017">
    <property type="protein sequence ID" value="SES01529.1"/>
    <property type="molecule type" value="Genomic_DNA"/>
</dbReference>
<dbReference type="AlphaFoldDB" id="A0A1H9TWP0"/>
<name>A0A1H9TWP0_9LACT</name>
<evidence type="ECO:0000313" key="3">
    <source>
        <dbReference type="Proteomes" id="UP000198948"/>
    </source>
</evidence>
<keyword evidence="3" id="KW-1185">Reference proteome</keyword>
<sequence>MAEETNLTLKNEKTSLGQIELAPEVVEIIAGIATTEVEGVYAMRGNIASGVVELFGKKNHGKGIRLTMDEAGIKVDVYCYFNYGVSVPKVAQAIQENVRQQLFFMTDLELAEVNVHIVGVIPEKKDLKNLPTFEDGEDA</sequence>
<dbReference type="Proteomes" id="UP000198948">
    <property type="component" value="Unassembled WGS sequence"/>
</dbReference>
<evidence type="ECO:0000256" key="1">
    <source>
        <dbReference type="ARBA" id="ARBA00005721"/>
    </source>
</evidence>
<dbReference type="RefSeq" id="WP_092653444.1">
    <property type="nucleotide sequence ID" value="NZ_FOHA01000017.1"/>
</dbReference>
<dbReference type="STRING" id="142588.SAMN04488559_11733"/>
<dbReference type="InterPro" id="IPR005531">
    <property type="entry name" value="Asp23"/>
</dbReference>
<dbReference type="PANTHER" id="PTHR34297">
    <property type="entry name" value="HYPOTHETICAL CYTOSOLIC PROTEIN-RELATED"/>
    <property type="match status" value="1"/>
</dbReference>